<keyword evidence="2" id="KW-1185">Reference proteome</keyword>
<name>A0A449A5Z7_9BACT</name>
<dbReference type="OrthoDB" id="398896at2"/>
<dbReference type="Gene3D" id="3.40.50.150">
    <property type="entry name" value="Vaccinia Virus protein VP39"/>
    <property type="match status" value="1"/>
</dbReference>
<evidence type="ECO:0000313" key="2">
    <source>
        <dbReference type="Proteomes" id="UP000289440"/>
    </source>
</evidence>
<dbReference type="AlphaFoldDB" id="A0A449A5Z7"/>
<dbReference type="EMBL" id="LR214951">
    <property type="protein sequence ID" value="VEU59681.1"/>
    <property type="molecule type" value="Genomic_DNA"/>
</dbReference>
<reference evidence="1 2" key="1">
    <citation type="submission" date="2019-01" db="EMBL/GenBank/DDBJ databases">
        <authorList>
            <consortium name="Pathogen Informatics"/>
        </authorList>
    </citation>
    <scope>NUCLEOTIDE SEQUENCE [LARGE SCALE GENOMIC DNA]</scope>
    <source>
        <strain evidence="1 2">NCTC10166</strain>
    </source>
</reference>
<dbReference type="Proteomes" id="UP000289440">
    <property type="component" value="Chromosome"/>
</dbReference>
<accession>A0A449A5Z7</accession>
<dbReference type="SUPFAM" id="SSF53335">
    <property type="entry name" value="S-adenosyl-L-methionine-dependent methyltransferases"/>
    <property type="match status" value="1"/>
</dbReference>
<sequence>MKKLKVFETFSGIGAQHKALEILKKENPNFDFEIVATCDWDVYANIAYDAIFHNSIRERERERFRKKK</sequence>
<dbReference type="RefSeq" id="WP_129720054.1">
    <property type="nucleotide sequence ID" value="NZ_LR214951.1"/>
</dbReference>
<gene>
    <name evidence="1" type="ORF">NCTC10166_00660</name>
</gene>
<organism evidence="1 2">
    <name type="scientific">Mesomycoplasma neurolyticum</name>
    <dbReference type="NCBI Taxonomy" id="2120"/>
    <lineage>
        <taxon>Bacteria</taxon>
        <taxon>Bacillati</taxon>
        <taxon>Mycoplasmatota</taxon>
        <taxon>Mycoplasmoidales</taxon>
        <taxon>Metamycoplasmataceae</taxon>
        <taxon>Mesomycoplasma</taxon>
    </lineage>
</organism>
<evidence type="ECO:0000313" key="1">
    <source>
        <dbReference type="EMBL" id="VEU59681.1"/>
    </source>
</evidence>
<proteinExistence type="predicted"/>
<dbReference type="KEGG" id="mnu:NCTC10166_00660"/>
<protein>
    <submittedName>
        <fullName evidence="1">Uncharacterized protein</fullName>
    </submittedName>
</protein>
<dbReference type="InterPro" id="IPR029063">
    <property type="entry name" value="SAM-dependent_MTases_sf"/>
</dbReference>